<reference evidence="2 3" key="1">
    <citation type="submission" date="2018-03" db="EMBL/GenBank/DDBJ databases">
        <authorList>
            <person name="Fogelqvist J."/>
        </authorList>
    </citation>
    <scope>NUCLEOTIDE SEQUENCE [LARGE SCALE GENOMIC DNA]</scope>
</reference>
<evidence type="ECO:0000256" key="1">
    <source>
        <dbReference type="SAM" id="MobiDB-lite"/>
    </source>
</evidence>
<name>A0A3P3YGF6_PLABS</name>
<dbReference type="Proteomes" id="UP000290189">
    <property type="component" value="Unassembled WGS sequence"/>
</dbReference>
<organism evidence="2 3">
    <name type="scientific">Plasmodiophora brassicae</name>
    <name type="common">Clubroot disease agent</name>
    <dbReference type="NCBI Taxonomy" id="37360"/>
    <lineage>
        <taxon>Eukaryota</taxon>
        <taxon>Sar</taxon>
        <taxon>Rhizaria</taxon>
        <taxon>Endomyxa</taxon>
        <taxon>Phytomyxea</taxon>
        <taxon>Plasmodiophorida</taxon>
        <taxon>Plasmodiophoridae</taxon>
        <taxon>Plasmodiophora</taxon>
    </lineage>
</organism>
<gene>
    <name evidence="2" type="ORF">PLBR_LOCUS6476</name>
</gene>
<dbReference type="AlphaFoldDB" id="A0A3P3YGF6"/>
<protein>
    <submittedName>
        <fullName evidence="2">Uncharacterized protein</fullName>
    </submittedName>
</protein>
<feature type="region of interest" description="Disordered" evidence="1">
    <location>
        <begin position="218"/>
        <end position="241"/>
    </location>
</feature>
<feature type="compositionally biased region" description="Low complexity" evidence="1">
    <location>
        <begin position="218"/>
        <end position="228"/>
    </location>
</feature>
<keyword evidence="2" id="KW-0496">Mitochondrion</keyword>
<geneLocation type="mitochondrion" evidence="2"/>
<dbReference type="EMBL" id="OVEO01000011">
    <property type="protein sequence ID" value="SPQ99261.1"/>
    <property type="molecule type" value="Genomic_DNA"/>
</dbReference>
<sequence length="373" mass="40785">MVAGPAACVTATAGAVAQLSRVCASGSRAQRHSDQVGVRALARCPMDPVVQLRLGDVVPGFGMKWAPEFVYQLRMKPTDHIEVVAVDLLTPDDIGVGQAVRVTLPSGVAFEIESRRQGDEDDEVQRIEIPRAEDGKPGLIVKADTWGVVGFTSVEATFRGRAVGGDGVCPIKAWNDERAPIQVEVRCKVPSYGDSLCPVQSIYYRKTEVVAENEEDAANAAAGADNTGSPQGPSKRRSDEKASNFFATTDYEGQSARHHIRPEFQGIEIGNRGRCCQEHTVCGSVLEPDSIVRLRIVQIINDAGNTETAIAVYRVRNGSDQCLVGFLPRHYIARANRFDNRLARVVELYSRSDNVYDRRRSHRHGGMARCILL</sequence>
<evidence type="ECO:0000313" key="3">
    <source>
        <dbReference type="Proteomes" id="UP000290189"/>
    </source>
</evidence>
<accession>A0A3P3YGF6</accession>
<proteinExistence type="predicted"/>
<evidence type="ECO:0000313" key="2">
    <source>
        <dbReference type="EMBL" id="SPQ99261.1"/>
    </source>
</evidence>